<comment type="similarity">
    <text evidence="1 3">Belongs to the short-chain dehydrogenases/reductases (SDR) family.</text>
</comment>
<dbReference type="OrthoDB" id="9781689at2"/>
<comment type="caution">
    <text evidence="4">The sequence shown here is derived from an EMBL/GenBank/DDBJ whole genome shotgun (WGS) entry which is preliminary data.</text>
</comment>
<dbReference type="InterPro" id="IPR002347">
    <property type="entry name" value="SDR_fam"/>
</dbReference>
<dbReference type="InterPro" id="IPR020904">
    <property type="entry name" value="Sc_DH/Rdtase_CS"/>
</dbReference>
<dbReference type="PANTHER" id="PTHR43391:SF82">
    <property type="entry name" value="OXIDOREDUCTASE SADH-RELATED"/>
    <property type="match status" value="1"/>
</dbReference>
<dbReference type="GO" id="GO:0016491">
    <property type="term" value="F:oxidoreductase activity"/>
    <property type="evidence" value="ECO:0007669"/>
    <property type="project" value="UniProtKB-KW"/>
</dbReference>
<dbReference type="Proteomes" id="UP000241167">
    <property type="component" value="Unassembled WGS sequence"/>
</dbReference>
<evidence type="ECO:0000313" key="5">
    <source>
        <dbReference type="Proteomes" id="UP000241167"/>
    </source>
</evidence>
<dbReference type="Gene3D" id="3.40.50.720">
    <property type="entry name" value="NAD(P)-binding Rossmann-like Domain"/>
    <property type="match status" value="1"/>
</dbReference>
<sequence length="354" mass="37249">MALSLKPLDQQVIVITGASSGIGLATAKAAAAAGATVVLAARTREALAGAIDQIKYAGGQGIFVVADVTRREDLENLARRAMEDYGRIDTWVNNAGVGIWGRLDEVSDADRRQLFETNFWGMVYGSEIAVEHLRRTGGALINVGSVASDVALPLQGIYSASKHAVQGFTNALRMELAADRAPVSVTLIKPASIGTPMPQHVKNYTDREARFPPPIYKPEEVAAAILRAAAHPTRQLYVGGAARSLSALSRQAPLLMDWLGANILLPLQVGKQPATPTDNLDQGRAEAQIYGDHQGSMIRPSAYTRAATNPGVTLGAAGAAAALGAGLFLWSRRGGGDRAAGEVSTEEEVQAHPS</sequence>
<gene>
    <name evidence="4" type="ORF">C7I55_13045</name>
</gene>
<dbReference type="PROSITE" id="PS00061">
    <property type="entry name" value="ADH_SHORT"/>
    <property type="match status" value="1"/>
</dbReference>
<reference evidence="4 5" key="1">
    <citation type="submission" date="2018-03" db="EMBL/GenBank/DDBJ databases">
        <title>The draft genome of Sphingosinicella sp. GL-C-18.</title>
        <authorList>
            <person name="Liu L."/>
            <person name="Li L."/>
            <person name="Liang L."/>
            <person name="Zhang X."/>
            <person name="Wang T."/>
        </authorList>
    </citation>
    <scope>NUCLEOTIDE SEQUENCE [LARGE SCALE GENOMIC DNA]</scope>
    <source>
        <strain evidence="4 5">GL-C-18</strain>
    </source>
</reference>
<dbReference type="Pfam" id="PF00106">
    <property type="entry name" value="adh_short"/>
    <property type="match status" value="1"/>
</dbReference>
<name>A0A2P7QNI0_9SPHN</name>
<accession>A0A2P7QNI0</accession>
<evidence type="ECO:0000256" key="3">
    <source>
        <dbReference type="RuleBase" id="RU000363"/>
    </source>
</evidence>
<dbReference type="PANTHER" id="PTHR43391">
    <property type="entry name" value="RETINOL DEHYDROGENASE-RELATED"/>
    <property type="match status" value="1"/>
</dbReference>
<dbReference type="RefSeq" id="WP_106513428.1">
    <property type="nucleotide sequence ID" value="NZ_PXYI01000004.1"/>
</dbReference>
<keyword evidence="2" id="KW-0560">Oxidoreductase</keyword>
<dbReference type="PRINTS" id="PR00080">
    <property type="entry name" value="SDRFAMILY"/>
</dbReference>
<dbReference type="InterPro" id="IPR036291">
    <property type="entry name" value="NAD(P)-bd_dom_sf"/>
</dbReference>
<evidence type="ECO:0000256" key="2">
    <source>
        <dbReference type="ARBA" id="ARBA00023002"/>
    </source>
</evidence>
<organism evidence="4 5">
    <name type="scientific">Allosphingosinicella deserti</name>
    <dbReference type="NCBI Taxonomy" id="2116704"/>
    <lineage>
        <taxon>Bacteria</taxon>
        <taxon>Pseudomonadati</taxon>
        <taxon>Pseudomonadota</taxon>
        <taxon>Alphaproteobacteria</taxon>
        <taxon>Sphingomonadales</taxon>
        <taxon>Sphingomonadaceae</taxon>
        <taxon>Allosphingosinicella</taxon>
    </lineage>
</organism>
<evidence type="ECO:0000256" key="1">
    <source>
        <dbReference type="ARBA" id="ARBA00006484"/>
    </source>
</evidence>
<dbReference type="AlphaFoldDB" id="A0A2P7QNI0"/>
<evidence type="ECO:0000313" key="4">
    <source>
        <dbReference type="EMBL" id="PSJ39527.1"/>
    </source>
</evidence>
<protein>
    <submittedName>
        <fullName evidence="4">Short-chain dehydrogenase</fullName>
    </submittedName>
</protein>
<proteinExistence type="inferred from homology"/>
<dbReference type="PRINTS" id="PR00081">
    <property type="entry name" value="GDHRDH"/>
</dbReference>
<keyword evidence="5" id="KW-1185">Reference proteome</keyword>
<dbReference type="NCBIfam" id="NF005495">
    <property type="entry name" value="PRK07109.1"/>
    <property type="match status" value="1"/>
</dbReference>
<dbReference type="EMBL" id="PXYI01000004">
    <property type="protein sequence ID" value="PSJ39527.1"/>
    <property type="molecule type" value="Genomic_DNA"/>
</dbReference>
<dbReference type="SUPFAM" id="SSF51735">
    <property type="entry name" value="NAD(P)-binding Rossmann-fold domains"/>
    <property type="match status" value="1"/>
</dbReference>